<comment type="caution">
    <text evidence="1">The sequence shown here is derived from an EMBL/GenBank/DDBJ whole genome shotgun (WGS) entry which is preliminary data.</text>
</comment>
<feature type="non-terminal residue" evidence="1">
    <location>
        <position position="1"/>
    </location>
</feature>
<dbReference type="OrthoDB" id="2447348at2759"/>
<keyword evidence="2" id="KW-1185">Reference proteome</keyword>
<gene>
    <name evidence="1" type="ORF">BGZ65_007481</name>
</gene>
<accession>A0A9P6IN39</accession>
<evidence type="ECO:0000313" key="2">
    <source>
        <dbReference type="Proteomes" id="UP000749646"/>
    </source>
</evidence>
<reference evidence="1" key="1">
    <citation type="journal article" date="2020" name="Fungal Divers.">
        <title>Resolving the Mortierellaceae phylogeny through synthesis of multi-gene phylogenetics and phylogenomics.</title>
        <authorList>
            <person name="Vandepol N."/>
            <person name="Liber J."/>
            <person name="Desiro A."/>
            <person name="Na H."/>
            <person name="Kennedy M."/>
            <person name="Barry K."/>
            <person name="Grigoriev I.V."/>
            <person name="Miller A.N."/>
            <person name="O'Donnell K."/>
            <person name="Stajich J.E."/>
            <person name="Bonito G."/>
        </authorList>
    </citation>
    <scope>NUCLEOTIDE SEQUENCE</scope>
    <source>
        <strain evidence="1">MES-2147</strain>
    </source>
</reference>
<protein>
    <submittedName>
        <fullName evidence="1">Uncharacterized protein</fullName>
    </submittedName>
</protein>
<organism evidence="1 2">
    <name type="scientific">Modicella reniformis</name>
    <dbReference type="NCBI Taxonomy" id="1440133"/>
    <lineage>
        <taxon>Eukaryota</taxon>
        <taxon>Fungi</taxon>
        <taxon>Fungi incertae sedis</taxon>
        <taxon>Mucoromycota</taxon>
        <taxon>Mortierellomycotina</taxon>
        <taxon>Mortierellomycetes</taxon>
        <taxon>Mortierellales</taxon>
        <taxon>Mortierellaceae</taxon>
        <taxon>Modicella</taxon>
    </lineage>
</organism>
<evidence type="ECO:0000313" key="1">
    <source>
        <dbReference type="EMBL" id="KAF9940327.1"/>
    </source>
</evidence>
<sequence length="78" mass="8916">IENVQSEDKSAVEFFFERNEQEKKYADFPTSSWAPRSVLISEHGLVDIFWSDKNTREILKRVLGLGISATKEQAADLV</sequence>
<dbReference type="AlphaFoldDB" id="A0A9P6IN39"/>
<dbReference type="EMBL" id="JAAAHW010009467">
    <property type="protein sequence ID" value="KAF9940327.1"/>
    <property type="molecule type" value="Genomic_DNA"/>
</dbReference>
<name>A0A9P6IN39_9FUNG</name>
<dbReference type="Proteomes" id="UP000749646">
    <property type="component" value="Unassembled WGS sequence"/>
</dbReference>
<proteinExistence type="predicted"/>